<evidence type="ECO:0000259" key="13">
    <source>
        <dbReference type="Pfam" id="PF00593"/>
    </source>
</evidence>
<dbReference type="SUPFAM" id="SSF56935">
    <property type="entry name" value="Porins"/>
    <property type="match status" value="1"/>
</dbReference>
<dbReference type="PANTHER" id="PTHR30069">
    <property type="entry name" value="TONB-DEPENDENT OUTER MEMBRANE RECEPTOR"/>
    <property type="match status" value="1"/>
</dbReference>
<accession>A0A1N7LM04</accession>
<dbReference type="Gene3D" id="2.40.170.20">
    <property type="entry name" value="TonB-dependent receptor, beta-barrel domain"/>
    <property type="match status" value="1"/>
</dbReference>
<feature type="domain" description="TonB-dependent receptor plug" evidence="14">
    <location>
        <begin position="57"/>
        <end position="182"/>
    </location>
</feature>
<feature type="chain" id="PRO_5012613891" evidence="12">
    <location>
        <begin position="28"/>
        <end position="978"/>
    </location>
</feature>
<dbReference type="InterPro" id="IPR001611">
    <property type="entry name" value="Leu-rich_rpt"/>
</dbReference>
<reference evidence="15 16" key="1">
    <citation type="submission" date="2017-01" db="EMBL/GenBank/DDBJ databases">
        <authorList>
            <person name="Mah S.A."/>
            <person name="Swanson W.J."/>
            <person name="Moy G.W."/>
            <person name="Vacquier V.D."/>
        </authorList>
    </citation>
    <scope>NUCLEOTIDE SEQUENCE [LARGE SCALE GENOMIC DNA]</scope>
    <source>
        <strain evidence="15 16">DSM 18014</strain>
    </source>
</reference>
<dbReference type="InterPro" id="IPR037066">
    <property type="entry name" value="Plug_dom_sf"/>
</dbReference>
<evidence type="ECO:0000259" key="14">
    <source>
        <dbReference type="Pfam" id="PF07715"/>
    </source>
</evidence>
<evidence type="ECO:0000256" key="12">
    <source>
        <dbReference type="SAM" id="SignalP"/>
    </source>
</evidence>
<evidence type="ECO:0000256" key="3">
    <source>
        <dbReference type="ARBA" id="ARBA00022452"/>
    </source>
</evidence>
<keyword evidence="4 10" id="KW-0812">Transmembrane</keyword>
<evidence type="ECO:0000256" key="11">
    <source>
        <dbReference type="RuleBase" id="RU003357"/>
    </source>
</evidence>
<feature type="signal peptide" evidence="12">
    <location>
        <begin position="1"/>
        <end position="27"/>
    </location>
</feature>
<dbReference type="InterPro" id="IPR000531">
    <property type="entry name" value="Beta-barrel_TonB"/>
</dbReference>
<evidence type="ECO:0000256" key="10">
    <source>
        <dbReference type="PROSITE-ProRule" id="PRU01360"/>
    </source>
</evidence>
<dbReference type="AlphaFoldDB" id="A0A1N7LM04"/>
<gene>
    <name evidence="15" type="ORF">SAMN05421785_102336</name>
</gene>
<protein>
    <submittedName>
        <fullName evidence="15">TonB-linked outer membrane protein, SusC/RagA family</fullName>
    </submittedName>
</protein>
<dbReference type="Gene3D" id="2.170.130.10">
    <property type="entry name" value="TonB-dependent receptor, plug domain"/>
    <property type="match status" value="1"/>
</dbReference>
<dbReference type="InterPro" id="IPR012910">
    <property type="entry name" value="Plug_dom"/>
</dbReference>
<dbReference type="STRING" id="373672.SAMN05421785_102336"/>
<dbReference type="Pfam" id="PF00593">
    <property type="entry name" value="TonB_dep_Rec_b-barrel"/>
    <property type="match status" value="1"/>
</dbReference>
<dbReference type="GO" id="GO:0044718">
    <property type="term" value="P:siderophore transmembrane transport"/>
    <property type="evidence" value="ECO:0007669"/>
    <property type="project" value="TreeGrafter"/>
</dbReference>
<dbReference type="InterPro" id="IPR036942">
    <property type="entry name" value="Beta-barrel_TonB_sf"/>
</dbReference>
<comment type="subcellular location">
    <subcellularLocation>
        <location evidence="1 10">Cell outer membrane</location>
        <topology evidence="1 10">Multi-pass membrane protein</topology>
    </subcellularLocation>
</comment>
<dbReference type="PROSITE" id="PS52016">
    <property type="entry name" value="TONB_DEPENDENT_REC_3"/>
    <property type="match status" value="1"/>
</dbReference>
<keyword evidence="3 10" id="KW-1134">Transmembrane beta strand</keyword>
<name>A0A1N7LM04_9FLAO</name>
<dbReference type="Pfam" id="PF07715">
    <property type="entry name" value="Plug"/>
    <property type="match status" value="1"/>
</dbReference>
<evidence type="ECO:0000256" key="9">
    <source>
        <dbReference type="ARBA" id="ARBA00023237"/>
    </source>
</evidence>
<dbReference type="EMBL" id="FTOV01000002">
    <property type="protein sequence ID" value="SIS74822.1"/>
    <property type="molecule type" value="Genomic_DNA"/>
</dbReference>
<keyword evidence="7 10" id="KW-0472">Membrane</keyword>
<evidence type="ECO:0000313" key="15">
    <source>
        <dbReference type="EMBL" id="SIS74822.1"/>
    </source>
</evidence>
<keyword evidence="9 10" id="KW-0998">Cell outer membrane</keyword>
<proteinExistence type="inferred from homology"/>
<evidence type="ECO:0000256" key="8">
    <source>
        <dbReference type="ARBA" id="ARBA00023170"/>
    </source>
</evidence>
<sequence length="978" mass="107007">MIANIIYMKKLTTGILTLVLSSSLAIANAQQKKNDTVRTQEIEGVVVTALGIKREKKALGYATSQVGGGDLQKSGETNVIQGLAGKVAGVQVTGTAGTPGASSKIVIRGQKSIELSSQPLIVLDGQIIDNSYNNNAGSGTNIGGVDDSNRAVDINPDDIESVNVLKGGAAAALYGEGARNGVIIYVSKKGRKRKGIGIDFSTTVGYDMLSNMINLQKTYAAGTNGVTYIDPAQYGSDGFPLTGGTNQSWGPLISSVSGLKAYDNVKNFYQTGVTNNYNLALSGGGENGNFRASFGHLNQTGIVPNTSLKKTSFNINSEYKFTEQLKVGGDFLYSNTTGIRAQKGSNVSGIMLSLLRMPSTYDVRDYQTAQGYNKNYFSAYDNPFYTVYNNPYTDETNRVIFNGHINYNYSKSLNAIVRAGVDTYTTHAQQNYSFSSNGNSTADGTGQVILDTFTKSLYNLDLIFNGIFDITDNINLNYNIGGQINSTFFNDQYSVGSTMLEINQYNLSNFSNYKAQNADYKQIRRGIFGSLEFGFYDQVYLTLTGRNDWNSALPKQNNSYFYPSISASWLFNKTLGLPSWVNLGKIRASYASTYAAPLSYNVITPYITPLFTDSFGPQLTSPYNSVGAYGFSTILRNSNLKPEHNKEFEIGLELEMFKRLHLNASAYKSTNYDLLITLPIAPSSGYSTYYTNGPSVENKGLEVSLGYDIFKKENFSWDFTLNWAMNRNKVVDLNGVPDNSAMGSDYFSGNLTPTISLGQPLGVFYGSAYRRDNSGNLIIGSDGLPILSSESRLIGNPNPDWTGGFRNNLRYKNLSLSFLLDFRKGGDIWNGTLARLNRLGMTQASAENRSGTYVIPGVLEDGSPNNIAISNKTYYVSYLGDGSGSANETAIEKDINWLRLRDVTLSYNFSKVISQSMGLSFVKNAELSLSARNLFLITNYKGIDPENSFAGSSSNTQGFDYFNNPNTRSYYLTFKFGF</sequence>
<keyword evidence="5 12" id="KW-0732">Signal</keyword>
<evidence type="ECO:0000256" key="1">
    <source>
        <dbReference type="ARBA" id="ARBA00004571"/>
    </source>
</evidence>
<dbReference type="Proteomes" id="UP000185781">
    <property type="component" value="Unassembled WGS sequence"/>
</dbReference>
<dbReference type="InterPro" id="IPR023996">
    <property type="entry name" value="TonB-dep_OMP_SusC/RagA"/>
</dbReference>
<evidence type="ECO:0000256" key="6">
    <source>
        <dbReference type="ARBA" id="ARBA00023077"/>
    </source>
</evidence>
<dbReference type="InterPro" id="IPR039426">
    <property type="entry name" value="TonB-dep_rcpt-like"/>
</dbReference>
<keyword evidence="8" id="KW-0675">Receptor</keyword>
<dbReference type="GO" id="GO:0015344">
    <property type="term" value="F:siderophore uptake transmembrane transporter activity"/>
    <property type="evidence" value="ECO:0007669"/>
    <property type="project" value="TreeGrafter"/>
</dbReference>
<dbReference type="PANTHER" id="PTHR30069:SF29">
    <property type="entry name" value="HEMOGLOBIN AND HEMOGLOBIN-HAPTOGLOBIN-BINDING PROTEIN 1-RELATED"/>
    <property type="match status" value="1"/>
</dbReference>
<comment type="similarity">
    <text evidence="10 11">Belongs to the TonB-dependent receptor family.</text>
</comment>
<dbReference type="NCBIfam" id="TIGR04056">
    <property type="entry name" value="OMP_RagA_SusC"/>
    <property type="match status" value="1"/>
</dbReference>
<evidence type="ECO:0000256" key="2">
    <source>
        <dbReference type="ARBA" id="ARBA00022448"/>
    </source>
</evidence>
<keyword evidence="2 10" id="KW-0813">Transport</keyword>
<evidence type="ECO:0000256" key="5">
    <source>
        <dbReference type="ARBA" id="ARBA00022729"/>
    </source>
</evidence>
<feature type="domain" description="TonB-dependent receptor-like beta-barrel" evidence="13">
    <location>
        <begin position="360"/>
        <end position="777"/>
    </location>
</feature>
<evidence type="ECO:0000256" key="4">
    <source>
        <dbReference type="ARBA" id="ARBA00022692"/>
    </source>
</evidence>
<evidence type="ECO:0000256" key="7">
    <source>
        <dbReference type="ARBA" id="ARBA00023136"/>
    </source>
</evidence>
<evidence type="ECO:0000313" key="16">
    <source>
        <dbReference type="Proteomes" id="UP000185781"/>
    </source>
</evidence>
<keyword evidence="6 11" id="KW-0798">TonB box</keyword>
<dbReference type="GO" id="GO:0009279">
    <property type="term" value="C:cell outer membrane"/>
    <property type="evidence" value="ECO:0007669"/>
    <property type="project" value="UniProtKB-SubCell"/>
</dbReference>
<dbReference type="PROSITE" id="PS51450">
    <property type="entry name" value="LRR"/>
    <property type="match status" value="1"/>
</dbReference>
<organism evidence="15 16">
    <name type="scientific">Chryseobacterium gambrini</name>
    <dbReference type="NCBI Taxonomy" id="373672"/>
    <lineage>
        <taxon>Bacteria</taxon>
        <taxon>Pseudomonadati</taxon>
        <taxon>Bacteroidota</taxon>
        <taxon>Flavobacteriia</taxon>
        <taxon>Flavobacteriales</taxon>
        <taxon>Weeksellaceae</taxon>
        <taxon>Chryseobacterium group</taxon>
        <taxon>Chryseobacterium</taxon>
    </lineage>
</organism>